<sequence length="149" mass="15187">MSGLELIGGLIGGAGSIAQGAAANQQAKQQALNMEAQGKQELASSQQQAFQQKEQGNLMLSKQQALSAASGGGADDPTILKIMGDTAQQSAVNVRNTTVSGQQAMANANSSASNMRKQGQASFLGSVFNAAGSMAKTTGKYGTQKGWFS</sequence>
<accession>A0A7J4X4J7</accession>
<gene>
    <name evidence="2" type="ORF">DXT89_14015</name>
</gene>
<name>A0A7J4X4J7_AGRVI</name>
<proteinExistence type="predicted"/>
<dbReference type="EMBL" id="QUSG01000006">
    <property type="protein sequence ID" value="KAA3527046.1"/>
    <property type="molecule type" value="Genomic_DNA"/>
</dbReference>
<comment type="caution">
    <text evidence="2">The sequence shown here is derived from an EMBL/GenBank/DDBJ whole genome shotgun (WGS) entry which is preliminary data.</text>
</comment>
<evidence type="ECO:0000313" key="3">
    <source>
        <dbReference type="Proteomes" id="UP000436911"/>
    </source>
</evidence>
<feature type="compositionally biased region" description="Low complexity" evidence="1">
    <location>
        <begin position="40"/>
        <end position="55"/>
    </location>
</feature>
<dbReference type="Proteomes" id="UP000436911">
    <property type="component" value="Unassembled WGS sequence"/>
</dbReference>
<evidence type="ECO:0000313" key="2">
    <source>
        <dbReference type="EMBL" id="KAA3527046.1"/>
    </source>
</evidence>
<dbReference type="AlphaFoldDB" id="A0A7J4X4J7"/>
<organism evidence="2 3">
    <name type="scientific">Agrobacterium vitis</name>
    <name type="common">Rhizobium vitis</name>
    <dbReference type="NCBI Taxonomy" id="373"/>
    <lineage>
        <taxon>Bacteria</taxon>
        <taxon>Pseudomonadati</taxon>
        <taxon>Pseudomonadota</taxon>
        <taxon>Alphaproteobacteria</taxon>
        <taxon>Hyphomicrobiales</taxon>
        <taxon>Rhizobiaceae</taxon>
        <taxon>Rhizobium/Agrobacterium group</taxon>
        <taxon>Agrobacterium</taxon>
    </lineage>
</organism>
<reference evidence="2 3" key="1">
    <citation type="submission" date="2018-08" db="EMBL/GenBank/DDBJ databases">
        <title>Genome sequencing of Agrobacterium vitis strain ICMP 10754.</title>
        <authorList>
            <person name="Visnovsky S.B."/>
            <person name="Pitman A.R."/>
        </authorList>
    </citation>
    <scope>NUCLEOTIDE SEQUENCE [LARGE SCALE GENOMIC DNA]</scope>
    <source>
        <strain evidence="2 3">ICMP 10754</strain>
    </source>
</reference>
<protein>
    <submittedName>
        <fullName evidence="2">Uncharacterized protein</fullName>
    </submittedName>
</protein>
<evidence type="ECO:0000256" key="1">
    <source>
        <dbReference type="SAM" id="MobiDB-lite"/>
    </source>
</evidence>
<feature type="region of interest" description="Disordered" evidence="1">
    <location>
        <begin position="37"/>
        <end position="56"/>
    </location>
</feature>